<sequence>MAVSTFYGSTADAMHTDTLTRLHWEVVSVSGLARFANQRYDNFHRSVGGVGQNMALKRRGLGRGYLLQTHYERYAYGMLTRLHGEVVSVSGLACFLN</sequence>
<proteinExistence type="predicted"/>
<protein>
    <submittedName>
        <fullName evidence="1">Uncharacterized protein</fullName>
    </submittedName>
</protein>
<accession>A0A8S9U0C7</accession>
<evidence type="ECO:0000313" key="3">
    <source>
        <dbReference type="Proteomes" id="UP000704712"/>
    </source>
</evidence>
<evidence type="ECO:0000313" key="2">
    <source>
        <dbReference type="EMBL" id="KAF4134609.1"/>
    </source>
</evidence>
<reference evidence="1" key="1">
    <citation type="submission" date="2020-03" db="EMBL/GenBank/DDBJ databases">
        <title>Hybrid Assembly of Korean Phytophthora infestans isolates.</title>
        <authorList>
            <person name="Prokchorchik M."/>
            <person name="Lee Y."/>
            <person name="Seo J."/>
            <person name="Cho J.-H."/>
            <person name="Park Y.-E."/>
            <person name="Jang D.-C."/>
            <person name="Im J.-S."/>
            <person name="Choi J.-G."/>
            <person name="Park H.-J."/>
            <person name="Lee G.-B."/>
            <person name="Lee Y.-G."/>
            <person name="Hong S.-Y."/>
            <person name="Cho K."/>
            <person name="Sohn K.H."/>
        </authorList>
    </citation>
    <scope>NUCLEOTIDE SEQUENCE</scope>
    <source>
        <strain evidence="1">KR_2_A2</strain>
    </source>
</reference>
<organism evidence="1 3">
    <name type="scientific">Phytophthora infestans</name>
    <name type="common">Potato late blight agent</name>
    <name type="synonym">Botrytis infestans</name>
    <dbReference type="NCBI Taxonomy" id="4787"/>
    <lineage>
        <taxon>Eukaryota</taxon>
        <taxon>Sar</taxon>
        <taxon>Stramenopiles</taxon>
        <taxon>Oomycota</taxon>
        <taxon>Peronosporomycetes</taxon>
        <taxon>Peronosporales</taxon>
        <taxon>Peronosporaceae</taxon>
        <taxon>Phytophthora</taxon>
    </lineage>
</organism>
<gene>
    <name evidence="2" type="ORF">GN958_ATG16199</name>
    <name evidence="1" type="ORF">GN958_ATG16410</name>
</gene>
<dbReference type="EMBL" id="JAACNO010002262">
    <property type="protein sequence ID" value="KAF4134609.1"/>
    <property type="molecule type" value="Genomic_DNA"/>
</dbReference>
<dbReference type="AlphaFoldDB" id="A0A8S9U0C7"/>
<name>A0A8S9U0C7_PHYIN</name>
<comment type="caution">
    <text evidence="1">The sequence shown here is derived from an EMBL/GenBank/DDBJ whole genome shotgun (WGS) entry which is preliminary data.</text>
</comment>
<evidence type="ECO:0000313" key="1">
    <source>
        <dbReference type="EMBL" id="KAF4134401.1"/>
    </source>
</evidence>
<dbReference type="Proteomes" id="UP000704712">
    <property type="component" value="Unassembled WGS sequence"/>
</dbReference>
<dbReference type="EMBL" id="JAACNO010002294">
    <property type="protein sequence ID" value="KAF4134401.1"/>
    <property type="molecule type" value="Genomic_DNA"/>
</dbReference>